<keyword evidence="12" id="KW-1185">Reference proteome</keyword>
<dbReference type="GO" id="GO:0005886">
    <property type="term" value="C:plasma membrane"/>
    <property type="evidence" value="ECO:0007669"/>
    <property type="project" value="TreeGrafter"/>
</dbReference>
<evidence type="ECO:0000256" key="4">
    <source>
        <dbReference type="ARBA" id="ARBA00022989"/>
    </source>
</evidence>
<evidence type="ECO:0000256" key="6">
    <source>
        <dbReference type="ARBA" id="ARBA00023136"/>
    </source>
</evidence>
<evidence type="ECO:0000259" key="10">
    <source>
        <dbReference type="PROSITE" id="PS50262"/>
    </source>
</evidence>
<keyword evidence="8" id="KW-0807">Transducer</keyword>
<comment type="caution">
    <text evidence="11">The sequence shown here is derived from an EMBL/GenBank/DDBJ whole genome shotgun (WGS) entry which is preliminary data.</text>
</comment>
<keyword evidence="3 9" id="KW-0812">Transmembrane</keyword>
<comment type="similarity">
    <text evidence="2">Belongs to the G-protein coupled receptor 1 family.</text>
</comment>
<keyword evidence="6 9" id="KW-0472">Membrane</keyword>
<feature type="transmembrane region" description="Helical" evidence="9">
    <location>
        <begin position="100"/>
        <end position="121"/>
    </location>
</feature>
<dbReference type="InterPro" id="IPR017452">
    <property type="entry name" value="GPCR_Rhodpsn_7TM"/>
</dbReference>
<keyword evidence="7 11" id="KW-0675">Receptor</keyword>
<dbReference type="PANTHER" id="PTHR45695">
    <property type="entry name" value="LEUCOKININ RECEPTOR-RELATED"/>
    <property type="match status" value="1"/>
</dbReference>
<accession>A0A8X7BT30</accession>
<evidence type="ECO:0000256" key="1">
    <source>
        <dbReference type="ARBA" id="ARBA00004141"/>
    </source>
</evidence>
<gene>
    <name evidence="11" type="primary">HCRTR1</name>
    <name evidence="11" type="ORF">TNIN_109041</name>
</gene>
<feature type="transmembrane region" description="Helical" evidence="9">
    <location>
        <begin position="63"/>
        <end position="88"/>
    </location>
</feature>
<keyword evidence="4 9" id="KW-1133">Transmembrane helix</keyword>
<dbReference type="GO" id="GO:0004930">
    <property type="term" value="F:G protein-coupled receptor activity"/>
    <property type="evidence" value="ECO:0007669"/>
    <property type="project" value="UniProtKB-KW"/>
</dbReference>
<dbReference type="SUPFAM" id="SSF81321">
    <property type="entry name" value="Family A G protein-coupled receptor-like"/>
    <property type="match status" value="1"/>
</dbReference>
<comment type="subcellular location">
    <subcellularLocation>
        <location evidence="1">Membrane</location>
        <topology evidence="1">Multi-pass membrane protein</topology>
    </subcellularLocation>
</comment>
<evidence type="ECO:0000256" key="8">
    <source>
        <dbReference type="ARBA" id="ARBA00023224"/>
    </source>
</evidence>
<dbReference type="EMBL" id="BMAV01003900">
    <property type="protein sequence ID" value="GFY43846.1"/>
    <property type="molecule type" value="Genomic_DNA"/>
</dbReference>
<sequence>MYGDTDYNLNTAMTSVPQPQQGIGSRNASPTNTSVVCTNEYCVPDEDYIEMIEAYIFPSPYEWLLIALHLTVFFVGLIGNALVCISVYRNHSMRTVTNYFIVNLAVADFLVILFCLPPSVLWDVTETWFFGGLMCKLVLYLQKEVNLPLMRNQFENEAFLFKKENI</sequence>
<dbReference type="AlphaFoldDB" id="A0A8X7BT30"/>
<evidence type="ECO:0000256" key="2">
    <source>
        <dbReference type="ARBA" id="ARBA00010663"/>
    </source>
</evidence>
<dbReference type="PRINTS" id="PR00237">
    <property type="entry name" value="GPCRRHODOPSN"/>
</dbReference>
<evidence type="ECO:0000256" key="7">
    <source>
        <dbReference type="ARBA" id="ARBA00023170"/>
    </source>
</evidence>
<dbReference type="Proteomes" id="UP000886998">
    <property type="component" value="Unassembled WGS sequence"/>
</dbReference>
<reference evidence="11" key="1">
    <citation type="submission" date="2020-08" db="EMBL/GenBank/DDBJ databases">
        <title>Multicomponent nature underlies the extraordinary mechanical properties of spider dragline silk.</title>
        <authorList>
            <person name="Kono N."/>
            <person name="Nakamura H."/>
            <person name="Mori M."/>
            <person name="Yoshida Y."/>
            <person name="Ohtoshi R."/>
            <person name="Malay A.D."/>
            <person name="Moran D.A.P."/>
            <person name="Tomita M."/>
            <person name="Numata K."/>
            <person name="Arakawa K."/>
        </authorList>
    </citation>
    <scope>NUCLEOTIDE SEQUENCE</scope>
</reference>
<dbReference type="Pfam" id="PF00001">
    <property type="entry name" value="7tm_1"/>
    <property type="match status" value="1"/>
</dbReference>
<organism evidence="11 12">
    <name type="scientific">Trichonephila inaurata madagascariensis</name>
    <dbReference type="NCBI Taxonomy" id="2747483"/>
    <lineage>
        <taxon>Eukaryota</taxon>
        <taxon>Metazoa</taxon>
        <taxon>Ecdysozoa</taxon>
        <taxon>Arthropoda</taxon>
        <taxon>Chelicerata</taxon>
        <taxon>Arachnida</taxon>
        <taxon>Araneae</taxon>
        <taxon>Araneomorphae</taxon>
        <taxon>Entelegynae</taxon>
        <taxon>Araneoidea</taxon>
        <taxon>Nephilidae</taxon>
        <taxon>Trichonephila</taxon>
        <taxon>Trichonephila inaurata</taxon>
    </lineage>
</organism>
<evidence type="ECO:0000256" key="3">
    <source>
        <dbReference type="ARBA" id="ARBA00022692"/>
    </source>
</evidence>
<proteinExistence type="inferred from homology"/>
<dbReference type="OrthoDB" id="6414631at2759"/>
<keyword evidence="5" id="KW-0297">G-protein coupled receptor</keyword>
<evidence type="ECO:0000256" key="5">
    <source>
        <dbReference type="ARBA" id="ARBA00023040"/>
    </source>
</evidence>
<evidence type="ECO:0000313" key="12">
    <source>
        <dbReference type="Proteomes" id="UP000886998"/>
    </source>
</evidence>
<evidence type="ECO:0000313" key="11">
    <source>
        <dbReference type="EMBL" id="GFY43846.1"/>
    </source>
</evidence>
<evidence type="ECO:0000256" key="9">
    <source>
        <dbReference type="SAM" id="Phobius"/>
    </source>
</evidence>
<protein>
    <submittedName>
        <fullName evidence="11">Orexin receptor type 1</fullName>
    </submittedName>
</protein>
<name>A0A8X7BT30_9ARAC</name>
<dbReference type="Gene3D" id="1.20.1070.10">
    <property type="entry name" value="Rhodopsin 7-helix transmembrane proteins"/>
    <property type="match status" value="1"/>
</dbReference>
<feature type="domain" description="G-protein coupled receptors family 1 profile" evidence="10">
    <location>
        <begin position="79"/>
        <end position="141"/>
    </location>
</feature>
<dbReference type="PROSITE" id="PS50262">
    <property type="entry name" value="G_PROTEIN_RECEP_F1_2"/>
    <property type="match status" value="1"/>
</dbReference>
<dbReference type="PANTHER" id="PTHR45695:SF15">
    <property type="entry name" value="OPSIN RH2"/>
    <property type="match status" value="1"/>
</dbReference>
<dbReference type="InterPro" id="IPR000276">
    <property type="entry name" value="GPCR_Rhodpsn"/>
</dbReference>